<feature type="transmembrane region" description="Helical" evidence="1">
    <location>
        <begin position="157"/>
        <end position="178"/>
    </location>
</feature>
<feature type="transmembrane region" description="Helical" evidence="1">
    <location>
        <begin position="130"/>
        <end position="151"/>
    </location>
</feature>
<accession>X1NGW2</accession>
<dbReference type="EMBL" id="BARV01004424">
    <property type="protein sequence ID" value="GAI17914.1"/>
    <property type="molecule type" value="Genomic_DNA"/>
</dbReference>
<dbReference type="Pfam" id="PF09925">
    <property type="entry name" value="DUF2157"/>
    <property type="match status" value="1"/>
</dbReference>
<keyword evidence="1" id="KW-0472">Membrane</keyword>
<sequence>MGEAALYSERFRGNDNLNYTIEQLHLASDHFVDFLIGWLEYELGDEPNFANLKEFCDYDLRGEKVWSKPSFLTDKIQQEVFYHRQKLNVWHNNDLITLKEFDKLENIYERMISPPDPSIIEARKLSLSQVCLYLGGWIVVLGCFVLFYKAWEQIPIYWRPMPAIMATALMVIFGITMWRRKESRLSVGFLATANLLIPITILLTLGQWEILSSANYPWGTESIYQGLKAAESYLIVGNIQLYLSFWCWLTSSIIFLRTTRSSIFVLFSIFASLALLTTYYMIS</sequence>
<feature type="domain" description="DUF2157" evidence="2">
    <location>
        <begin position="90"/>
        <end position="203"/>
    </location>
</feature>
<dbReference type="AlphaFoldDB" id="X1NGW2"/>
<evidence type="ECO:0000259" key="2">
    <source>
        <dbReference type="Pfam" id="PF09925"/>
    </source>
</evidence>
<comment type="caution">
    <text evidence="3">The sequence shown here is derived from an EMBL/GenBank/DDBJ whole genome shotgun (WGS) entry which is preliminary data.</text>
</comment>
<feature type="transmembrane region" description="Helical" evidence="1">
    <location>
        <begin position="233"/>
        <end position="256"/>
    </location>
</feature>
<name>X1NGW2_9ZZZZ</name>
<proteinExistence type="predicted"/>
<keyword evidence="1" id="KW-1133">Transmembrane helix</keyword>
<evidence type="ECO:0000256" key="1">
    <source>
        <dbReference type="SAM" id="Phobius"/>
    </source>
</evidence>
<evidence type="ECO:0000313" key="3">
    <source>
        <dbReference type="EMBL" id="GAI17914.1"/>
    </source>
</evidence>
<gene>
    <name evidence="3" type="ORF">S06H3_09842</name>
</gene>
<organism evidence="3">
    <name type="scientific">marine sediment metagenome</name>
    <dbReference type="NCBI Taxonomy" id="412755"/>
    <lineage>
        <taxon>unclassified sequences</taxon>
        <taxon>metagenomes</taxon>
        <taxon>ecological metagenomes</taxon>
    </lineage>
</organism>
<reference evidence="3" key="1">
    <citation type="journal article" date="2014" name="Front. Microbiol.">
        <title>High frequency of phylogenetically diverse reductive dehalogenase-homologous genes in deep subseafloor sedimentary metagenomes.</title>
        <authorList>
            <person name="Kawai M."/>
            <person name="Futagami T."/>
            <person name="Toyoda A."/>
            <person name="Takaki Y."/>
            <person name="Nishi S."/>
            <person name="Hori S."/>
            <person name="Arai W."/>
            <person name="Tsubouchi T."/>
            <person name="Morono Y."/>
            <person name="Uchiyama I."/>
            <person name="Ito T."/>
            <person name="Fujiyama A."/>
            <person name="Inagaki F."/>
            <person name="Takami H."/>
        </authorList>
    </citation>
    <scope>NUCLEOTIDE SEQUENCE</scope>
    <source>
        <strain evidence="3">Expedition CK06-06</strain>
    </source>
</reference>
<feature type="non-terminal residue" evidence="3">
    <location>
        <position position="283"/>
    </location>
</feature>
<protein>
    <recommendedName>
        <fullName evidence="2">DUF2157 domain-containing protein</fullName>
    </recommendedName>
</protein>
<dbReference type="InterPro" id="IPR018677">
    <property type="entry name" value="DUF2157"/>
</dbReference>
<keyword evidence="1" id="KW-0812">Transmembrane</keyword>
<feature type="transmembrane region" description="Helical" evidence="1">
    <location>
        <begin position="185"/>
        <end position="208"/>
    </location>
</feature>
<feature type="transmembrane region" description="Helical" evidence="1">
    <location>
        <begin position="263"/>
        <end position="282"/>
    </location>
</feature>